<dbReference type="InterPro" id="IPR011763">
    <property type="entry name" value="COA_CT_C"/>
</dbReference>
<gene>
    <name evidence="12" type="ORF">BMR96_06720</name>
</gene>
<dbReference type="NCBIfam" id="NF041504">
    <property type="entry name" value="AccA_sub"/>
    <property type="match status" value="1"/>
</dbReference>
<dbReference type="GO" id="GO:0006633">
    <property type="term" value="P:fatty acid biosynthetic process"/>
    <property type="evidence" value="ECO:0007669"/>
    <property type="project" value="UniProtKB-KW"/>
</dbReference>
<keyword evidence="7" id="KW-0067">ATP-binding</keyword>
<dbReference type="Proteomes" id="UP000192288">
    <property type="component" value="Unassembled WGS sequence"/>
</dbReference>
<evidence type="ECO:0000313" key="12">
    <source>
        <dbReference type="EMBL" id="ORI97550.1"/>
    </source>
</evidence>
<dbReference type="UniPathway" id="UPA00655">
    <property type="reaction ID" value="UER00711"/>
</dbReference>
<dbReference type="AlphaFoldDB" id="A0A1X0VCY2"/>
<evidence type="ECO:0000259" key="11">
    <source>
        <dbReference type="PROSITE" id="PS50989"/>
    </source>
</evidence>
<keyword evidence="9" id="KW-0275">Fatty acid biosynthesis</keyword>
<dbReference type="PANTHER" id="PTHR42853">
    <property type="entry name" value="ACETYL-COENZYME A CARBOXYLASE CARBOXYL TRANSFERASE SUBUNIT ALPHA"/>
    <property type="match status" value="1"/>
</dbReference>
<keyword evidence="3" id="KW-0444">Lipid biosynthesis</keyword>
<keyword evidence="6" id="KW-0276">Fatty acid metabolism</keyword>
<accession>A0A1X0VCY2</accession>
<dbReference type="Pfam" id="PF03255">
    <property type="entry name" value="ACCA"/>
    <property type="match status" value="1"/>
</dbReference>
<dbReference type="GO" id="GO:0016743">
    <property type="term" value="F:carboxyl- or carbamoyltransferase activity"/>
    <property type="evidence" value="ECO:0007669"/>
    <property type="project" value="InterPro"/>
</dbReference>
<dbReference type="PRINTS" id="PR01069">
    <property type="entry name" value="ACCCTRFRASEA"/>
</dbReference>
<sequence length="268" mass="29799">MSADILNSLKIFKRELTPAQVVKKSREDRFMAREIIDGIFTDFVELHGDRLSGDDMSVIGGIAALNGQPVTIIVIDKGTDIHDKLSKRNGSPEPWGYRKAQRLMQQAQRFHRPIITFINTPGAFPGKEAEAQGQGEAIAKSILESMKLTVPMIAIVYGEGGSGGALALATANQVWMFQNATYSILSPEGFASILWKDSKRSDEAAAVMGLTAKDLFEKDIIEYIVPESHNHPRVFNLIRKRLDDEIKVLNQLTPSELVNQRCARFRAF</sequence>
<dbReference type="STRING" id="33968.BMS77_01630"/>
<keyword evidence="4 12" id="KW-0808">Transferase</keyword>
<dbReference type="Gene3D" id="3.90.226.10">
    <property type="entry name" value="2-enoyl-CoA Hydratase, Chain A, domain 1"/>
    <property type="match status" value="1"/>
</dbReference>
<dbReference type="PROSITE" id="PS50989">
    <property type="entry name" value="COA_CT_CTER"/>
    <property type="match status" value="1"/>
</dbReference>
<dbReference type="EMBL" id="MPLS01000022">
    <property type="protein sequence ID" value="ORI97550.1"/>
    <property type="molecule type" value="Genomic_DNA"/>
</dbReference>
<dbReference type="PANTHER" id="PTHR42853:SF3">
    <property type="entry name" value="ACETYL-COENZYME A CARBOXYLASE CARBOXYL TRANSFERASE SUBUNIT ALPHA, CHLOROPLASTIC"/>
    <property type="match status" value="1"/>
</dbReference>
<feature type="domain" description="CoA carboxyltransferase C-terminal" evidence="11">
    <location>
        <begin position="14"/>
        <end position="244"/>
    </location>
</feature>
<dbReference type="GO" id="GO:0009317">
    <property type="term" value="C:acetyl-CoA carboxylase complex"/>
    <property type="evidence" value="ECO:0007669"/>
    <property type="project" value="InterPro"/>
</dbReference>
<dbReference type="eggNOG" id="COG0825">
    <property type="taxonomic scope" value="Bacteria"/>
</dbReference>
<reference evidence="12 13" key="1">
    <citation type="journal article" date="2017" name="Front. Microbiol.">
        <title>Genomic Characterization of Dairy Associated Leuconostoc Species and Diversity of Leuconostocs in Undefined Mixed Mesophilic Starter Cultures.</title>
        <authorList>
            <person name="Frantzen C.A."/>
            <person name="Kot W."/>
            <person name="Pedersen T.B."/>
            <person name="Ardo Y.M."/>
            <person name="Broadbent J.R."/>
            <person name="Neve H."/>
            <person name="Hansen L.H."/>
            <person name="Dal Bello F."/>
            <person name="Ostlie H.M."/>
            <person name="Kleppen H.P."/>
            <person name="Vogensen F.K."/>
            <person name="Holo H."/>
        </authorList>
    </citation>
    <scope>NUCLEOTIDE SEQUENCE [LARGE SCALE GENOMIC DNA]</scope>
    <source>
        <strain evidence="12 13">LMGCF08</strain>
    </source>
</reference>
<comment type="pathway">
    <text evidence="1">Lipid metabolism; malonyl-CoA biosynthesis; malonyl-CoA from acetyl-CoA: step 1/1.</text>
</comment>
<evidence type="ECO:0000256" key="9">
    <source>
        <dbReference type="ARBA" id="ARBA00023160"/>
    </source>
</evidence>
<dbReference type="GO" id="GO:2001295">
    <property type="term" value="P:malonyl-CoA biosynthetic process"/>
    <property type="evidence" value="ECO:0007669"/>
    <property type="project" value="UniProtKB-UniPathway"/>
</dbReference>
<evidence type="ECO:0000256" key="10">
    <source>
        <dbReference type="ARBA" id="ARBA00049152"/>
    </source>
</evidence>
<evidence type="ECO:0000313" key="13">
    <source>
        <dbReference type="Proteomes" id="UP000192288"/>
    </source>
</evidence>
<evidence type="ECO:0000256" key="4">
    <source>
        <dbReference type="ARBA" id="ARBA00022679"/>
    </source>
</evidence>
<evidence type="ECO:0000256" key="2">
    <source>
        <dbReference type="ARBA" id="ARBA00011883"/>
    </source>
</evidence>
<proteinExistence type="predicted"/>
<dbReference type="InterPro" id="IPR001095">
    <property type="entry name" value="Acetyl_CoA_COase_a_su"/>
</dbReference>
<keyword evidence="5" id="KW-0547">Nucleotide-binding</keyword>
<dbReference type="EC" id="2.1.3.15" evidence="2"/>
<dbReference type="InterPro" id="IPR029045">
    <property type="entry name" value="ClpP/crotonase-like_dom_sf"/>
</dbReference>
<keyword evidence="8" id="KW-0443">Lipid metabolism</keyword>
<evidence type="ECO:0000256" key="5">
    <source>
        <dbReference type="ARBA" id="ARBA00022741"/>
    </source>
</evidence>
<organism evidence="12 13">
    <name type="scientific">Leuconostoc pseudomesenteroides</name>
    <dbReference type="NCBI Taxonomy" id="33968"/>
    <lineage>
        <taxon>Bacteria</taxon>
        <taxon>Bacillati</taxon>
        <taxon>Bacillota</taxon>
        <taxon>Bacilli</taxon>
        <taxon>Lactobacillales</taxon>
        <taxon>Lactobacillaceae</taxon>
        <taxon>Leuconostoc</taxon>
    </lineage>
</organism>
<evidence type="ECO:0000256" key="3">
    <source>
        <dbReference type="ARBA" id="ARBA00022516"/>
    </source>
</evidence>
<comment type="catalytic activity">
    <reaction evidence="10">
        <text>N(6)-carboxybiotinyl-L-lysyl-[protein] + acetyl-CoA = N(6)-biotinyl-L-lysyl-[protein] + malonyl-CoA</text>
        <dbReference type="Rhea" id="RHEA:54728"/>
        <dbReference type="Rhea" id="RHEA-COMP:10505"/>
        <dbReference type="Rhea" id="RHEA-COMP:10506"/>
        <dbReference type="ChEBI" id="CHEBI:57288"/>
        <dbReference type="ChEBI" id="CHEBI:57384"/>
        <dbReference type="ChEBI" id="CHEBI:83144"/>
        <dbReference type="ChEBI" id="CHEBI:83145"/>
        <dbReference type="EC" id="2.1.3.15"/>
    </reaction>
</comment>
<evidence type="ECO:0000256" key="1">
    <source>
        <dbReference type="ARBA" id="ARBA00004956"/>
    </source>
</evidence>
<name>A0A1X0VCY2_LEUPS</name>
<evidence type="ECO:0000256" key="8">
    <source>
        <dbReference type="ARBA" id="ARBA00023098"/>
    </source>
</evidence>
<dbReference type="SUPFAM" id="SSF52096">
    <property type="entry name" value="ClpP/crotonase"/>
    <property type="match status" value="1"/>
</dbReference>
<protein>
    <recommendedName>
        <fullName evidence="2">acetyl-CoA carboxytransferase</fullName>
        <ecNumber evidence="2">2.1.3.15</ecNumber>
    </recommendedName>
</protein>
<comment type="caution">
    <text evidence="12">The sequence shown here is derived from an EMBL/GenBank/DDBJ whole genome shotgun (WGS) entry which is preliminary data.</text>
</comment>
<dbReference type="RefSeq" id="WP_004913646.1">
    <property type="nucleotide sequence ID" value="NZ_MPLS01000022.1"/>
</dbReference>
<evidence type="ECO:0000256" key="6">
    <source>
        <dbReference type="ARBA" id="ARBA00022832"/>
    </source>
</evidence>
<dbReference type="GO" id="GO:0005524">
    <property type="term" value="F:ATP binding"/>
    <property type="evidence" value="ECO:0007669"/>
    <property type="project" value="UniProtKB-KW"/>
</dbReference>
<evidence type="ECO:0000256" key="7">
    <source>
        <dbReference type="ARBA" id="ARBA00022840"/>
    </source>
</evidence>
<dbReference type="GO" id="GO:0003989">
    <property type="term" value="F:acetyl-CoA carboxylase activity"/>
    <property type="evidence" value="ECO:0007669"/>
    <property type="project" value="InterPro"/>
</dbReference>